<dbReference type="AlphaFoldDB" id="I0IJJ6"/>
<evidence type="ECO:0000313" key="3">
    <source>
        <dbReference type="Proteomes" id="UP000007881"/>
    </source>
</evidence>
<dbReference type="eggNOG" id="COG3843">
    <property type="taxonomic scope" value="Bacteria"/>
</dbReference>
<dbReference type="KEGG" id="phm:PSMK_p00720"/>
<evidence type="ECO:0000313" key="2">
    <source>
        <dbReference type="EMBL" id="BAM05434.1"/>
    </source>
</evidence>
<organism evidence="2 3">
    <name type="scientific">Phycisphaera mikurensis (strain NBRC 102666 / KCTC 22515 / FYK2301M01)</name>
    <dbReference type="NCBI Taxonomy" id="1142394"/>
    <lineage>
        <taxon>Bacteria</taxon>
        <taxon>Pseudomonadati</taxon>
        <taxon>Planctomycetota</taxon>
        <taxon>Phycisphaerae</taxon>
        <taxon>Phycisphaerales</taxon>
        <taxon>Phycisphaeraceae</taxon>
        <taxon>Phycisphaera</taxon>
    </lineage>
</organism>
<dbReference type="HOGENOM" id="CLU_027492_1_0_0"/>
<accession>I0IJJ6</accession>
<dbReference type="Proteomes" id="UP000007881">
    <property type="component" value="Plasmid pPSMK1"/>
</dbReference>
<geneLocation type="plasmid" evidence="2 3">
    <name>pPSMK1</name>
</geneLocation>
<reference evidence="2 3" key="1">
    <citation type="submission" date="2012-02" db="EMBL/GenBank/DDBJ databases">
        <title>Complete genome sequence of Phycisphaera mikurensis NBRC 102666.</title>
        <authorList>
            <person name="Ankai A."/>
            <person name="Hosoyama A."/>
            <person name="Terui Y."/>
            <person name="Sekine M."/>
            <person name="Fukai R."/>
            <person name="Kato Y."/>
            <person name="Nakamura S."/>
            <person name="Yamada-Narita S."/>
            <person name="Kawakoshi A."/>
            <person name="Fukunaga Y."/>
            <person name="Yamazaki S."/>
            <person name="Fujita N."/>
        </authorList>
    </citation>
    <scope>NUCLEOTIDE SEQUENCE [LARGE SCALE GENOMIC DNA]</scope>
    <source>
        <strain evidence="3">NBRC 102666 / KCTC 22515 / FYK2301M01</strain>
        <plasmid evidence="2 3">pPSMK1</plasmid>
    </source>
</reference>
<feature type="region of interest" description="Disordered" evidence="1">
    <location>
        <begin position="1"/>
        <end position="30"/>
    </location>
</feature>
<gene>
    <name evidence="2" type="ordered locus">PSMK_p00720</name>
</gene>
<keyword evidence="3" id="KW-1185">Reference proteome</keyword>
<keyword evidence="2" id="KW-0614">Plasmid</keyword>
<name>I0IJJ6_PHYMF</name>
<sequence length="625" mass="66904">MAHAPLDDDFRPRFGGGSRPQSASAALGQRLARRASVRLGGASARTAAATPSSQQRVLVKIRYRMHAGPRSGAAGGKAGNLAEHLRYLQREDAEAGEGRPTFFTADAAREPERAVIVKSWALDRHHYRLIVSPEAGHGLASIEAYTRDLMRDVSQHLGRELEWVGAIHTNTDQVHAHVALRGVADGKELRLFRAAVSTDIRTLAQERATAELGPRTLDQVREAYQREAQAAGVTGLDRVLDRVQDAGRIDLATAPTNDTIRPHLAGRLQHLERMGLAKRRGARVFRVEPDFLNVLRQSQERERIGTEVRRVAGAEAPVTRRCCGEPPETPVIGEVVAAGLTRGGQHGFVLLREKVGLVYAEVPAHAAPHVRAGGLVSLEDGGRHWADAGLALRLDGDRIGTEHPEGSEAGRESERRRLAFLVNRGLAVEQEGGHRLDPAAAARLRAGGGAEPPRVSARVLLVEAPERYVDSPAWTPLDRILSGRETPAWPGAEAWAGRRGERLGERGLAERDPAGAAGGWRFTPGAVRALRDAELDAATADAAAEHGATPARLRAPRAADAEVLGSVGLHQGRGLVLRHAGGVSVEAHPAGAALQVGDVVVAESVRGRVSVRLAAERADDERGRA</sequence>
<evidence type="ECO:0000256" key="1">
    <source>
        <dbReference type="SAM" id="MobiDB-lite"/>
    </source>
</evidence>
<protein>
    <recommendedName>
        <fullName evidence="4">DUF3363 domain-containing protein</fullName>
    </recommendedName>
</protein>
<evidence type="ECO:0008006" key="4">
    <source>
        <dbReference type="Google" id="ProtNLM"/>
    </source>
</evidence>
<proteinExistence type="predicted"/>
<feature type="compositionally biased region" description="Basic and acidic residues" evidence="1">
    <location>
        <begin position="1"/>
        <end position="12"/>
    </location>
</feature>
<dbReference type="EMBL" id="AP012339">
    <property type="protein sequence ID" value="BAM05434.1"/>
    <property type="molecule type" value="Genomic_DNA"/>
</dbReference>